<evidence type="ECO:0000313" key="2">
    <source>
        <dbReference type="EMBL" id="OZG56539.1"/>
    </source>
</evidence>
<dbReference type="CDD" id="cd02042">
    <property type="entry name" value="ParAB_family"/>
    <property type="match status" value="1"/>
</dbReference>
<dbReference type="RefSeq" id="WP_094690050.1">
    <property type="nucleotide sequence ID" value="NZ_JACBYZ010000001.1"/>
</dbReference>
<evidence type="ECO:0000259" key="1">
    <source>
        <dbReference type="Pfam" id="PF01656"/>
    </source>
</evidence>
<name>A0A261FBL8_9BIFI</name>
<dbReference type="OrthoDB" id="9804460at2"/>
<dbReference type="PIRSF" id="PIRSF009320">
    <property type="entry name" value="Nuc_binding_HP_1000"/>
    <property type="match status" value="1"/>
</dbReference>
<accession>A0A261FBL8</accession>
<dbReference type="PANTHER" id="PTHR13696">
    <property type="entry name" value="P-LOOP CONTAINING NUCLEOSIDE TRIPHOSPHATE HYDROLASE"/>
    <property type="match status" value="1"/>
</dbReference>
<sequence length="198" mass="21560">MRIVIANAKGGVGKTTTAMMLALACQLRGYHARVLDADPQASASLWMSVAQEQGRDLGFAVLPANLVTLKEATSPNVWEFVDCPPSGRAFDQAVDQADFVLIPSSESPTDLQQSWATLEVLPKSIPAALLLCCCERKTRAFRNASEALDTLHTPRFDTVIDKRQDLKSVFGTVPSHLCGYADVFSELFTVIHSFTSVE</sequence>
<dbReference type="Gene3D" id="3.40.50.300">
    <property type="entry name" value="P-loop containing nucleotide triphosphate hydrolases"/>
    <property type="match status" value="1"/>
</dbReference>
<dbReference type="InterPro" id="IPR027417">
    <property type="entry name" value="P-loop_NTPase"/>
</dbReference>
<dbReference type="SUPFAM" id="SSF52540">
    <property type="entry name" value="P-loop containing nucleoside triphosphate hydrolases"/>
    <property type="match status" value="1"/>
</dbReference>
<dbReference type="EMBL" id="MWWU01000002">
    <property type="protein sequence ID" value="OZG56539.1"/>
    <property type="molecule type" value="Genomic_DNA"/>
</dbReference>
<dbReference type="AlphaFoldDB" id="A0A261FBL8"/>
<protein>
    <submittedName>
        <fullName evidence="2">Chromosome partitioning protein parA</fullName>
    </submittedName>
</protein>
<evidence type="ECO:0000313" key="3">
    <source>
        <dbReference type="Proteomes" id="UP000228976"/>
    </source>
</evidence>
<dbReference type="InterPro" id="IPR002586">
    <property type="entry name" value="CobQ/CobB/MinD/ParA_Nub-bd_dom"/>
</dbReference>
<comment type="caution">
    <text evidence="2">The sequence shown here is derived from an EMBL/GenBank/DDBJ whole genome shotgun (WGS) entry which is preliminary data.</text>
</comment>
<reference evidence="2 3" key="1">
    <citation type="journal article" date="2017" name="BMC Genomics">
        <title>Comparative genomic and phylogenomic analyses of the Bifidobacteriaceae family.</title>
        <authorList>
            <person name="Lugli G.A."/>
            <person name="Milani C."/>
            <person name="Turroni F."/>
            <person name="Duranti S."/>
            <person name="Mancabelli L."/>
            <person name="Mangifesta M."/>
            <person name="Ferrario C."/>
            <person name="Modesto M."/>
            <person name="Mattarelli P."/>
            <person name="Jiri K."/>
            <person name="van Sinderen D."/>
            <person name="Ventura M."/>
        </authorList>
    </citation>
    <scope>NUCLEOTIDE SEQUENCE [LARGE SCALE GENOMIC DNA]</scope>
    <source>
        <strain evidence="2 3">LMG 21773</strain>
    </source>
</reference>
<proteinExistence type="predicted"/>
<gene>
    <name evidence="2" type="ORF">AEAE_1027</name>
</gene>
<dbReference type="Proteomes" id="UP000228976">
    <property type="component" value="Unassembled WGS sequence"/>
</dbReference>
<dbReference type="Pfam" id="PF01656">
    <property type="entry name" value="CbiA"/>
    <property type="match status" value="1"/>
</dbReference>
<keyword evidence="3" id="KW-1185">Reference proteome</keyword>
<feature type="domain" description="CobQ/CobB/MinD/ParA nucleotide binding" evidence="1">
    <location>
        <begin position="3"/>
        <end position="111"/>
    </location>
</feature>
<dbReference type="PANTHER" id="PTHR13696:SF52">
    <property type="entry name" value="PARA FAMILY PROTEIN CT_582"/>
    <property type="match status" value="1"/>
</dbReference>
<dbReference type="PROSITE" id="PS51257">
    <property type="entry name" value="PROKAR_LIPOPROTEIN"/>
    <property type="match status" value="1"/>
</dbReference>
<dbReference type="InterPro" id="IPR050678">
    <property type="entry name" value="DNA_Partitioning_ATPase"/>
</dbReference>
<organism evidence="2 3">
    <name type="scientific">Aeriscardovia aeriphila</name>
    <dbReference type="NCBI Taxonomy" id="218139"/>
    <lineage>
        <taxon>Bacteria</taxon>
        <taxon>Bacillati</taxon>
        <taxon>Actinomycetota</taxon>
        <taxon>Actinomycetes</taxon>
        <taxon>Bifidobacteriales</taxon>
        <taxon>Bifidobacteriaceae</taxon>
        <taxon>Aeriscardovia</taxon>
    </lineage>
</organism>